<name>A0A1X0CXT8_9MYCO</name>
<dbReference type="RefSeq" id="WP_083033342.1">
    <property type="nucleotide sequence ID" value="NZ_AP022618.1"/>
</dbReference>
<comment type="caution">
    <text evidence="1">The sequence shown here is derived from an EMBL/GenBank/DDBJ whole genome shotgun (WGS) entry which is preliminary data.</text>
</comment>
<evidence type="ECO:0000313" key="2">
    <source>
        <dbReference type="Proteomes" id="UP000192801"/>
    </source>
</evidence>
<sequence length="214" mass="24352">MANPAALLHATLSNWRVGGRLYADTTDQRIAVRHLDAIEDLLDQMDAVNIGTEVYREQFPKWCALTLHNPNEWQVQSNLKHIDNTALDHLWNLSEWFRTLVPTVSTDGLDALRTFAEGTQTVLDEDDTIDPLLKQHVRGVINHLLWCIDRYDDVGDFELREAVDRLIAAMATTAARSGKRDRWREWMNKFVYPFTVNMVSAIPAQAVIQLALGG</sequence>
<proteinExistence type="predicted"/>
<dbReference type="Proteomes" id="UP000192801">
    <property type="component" value="Unassembled WGS sequence"/>
</dbReference>
<dbReference type="OrthoDB" id="4735264at2"/>
<dbReference type="EMBL" id="MVHS01000070">
    <property type="protein sequence ID" value="ORA64888.1"/>
    <property type="molecule type" value="Genomic_DNA"/>
</dbReference>
<accession>A0A1X0CXT8</accession>
<reference evidence="1 2" key="1">
    <citation type="submission" date="2016-12" db="EMBL/GenBank/DDBJ databases">
        <title>The new phylogeny of genus Mycobacterium.</title>
        <authorList>
            <person name="Tortoli E."/>
            <person name="Trovato A."/>
            <person name="Cirillo D.M."/>
        </authorList>
    </citation>
    <scope>NUCLEOTIDE SEQUENCE [LARGE SCALE GENOMIC DNA]</scope>
    <source>
        <strain evidence="1 2">DSM 45130</strain>
    </source>
</reference>
<evidence type="ECO:0000313" key="1">
    <source>
        <dbReference type="EMBL" id="ORA64888.1"/>
    </source>
</evidence>
<protein>
    <submittedName>
        <fullName evidence="1">Uncharacterized protein</fullName>
    </submittedName>
</protein>
<dbReference type="AlphaFoldDB" id="A0A1X0CXT8"/>
<dbReference type="STRING" id="444597.BST26_19465"/>
<gene>
    <name evidence="1" type="ORF">BST26_19465</name>
</gene>
<keyword evidence="2" id="KW-1185">Reference proteome</keyword>
<organism evidence="1 2">
    <name type="scientific">Mycolicibacterium insubricum</name>
    <dbReference type="NCBI Taxonomy" id="444597"/>
    <lineage>
        <taxon>Bacteria</taxon>
        <taxon>Bacillati</taxon>
        <taxon>Actinomycetota</taxon>
        <taxon>Actinomycetes</taxon>
        <taxon>Mycobacteriales</taxon>
        <taxon>Mycobacteriaceae</taxon>
        <taxon>Mycolicibacterium</taxon>
    </lineage>
</organism>